<protein>
    <submittedName>
        <fullName evidence="2">Uncharacterized protein</fullName>
    </submittedName>
</protein>
<gene>
    <name evidence="2" type="ORF">CCAM_LOCUS15515</name>
</gene>
<feature type="region of interest" description="Disordered" evidence="1">
    <location>
        <begin position="248"/>
        <end position="279"/>
    </location>
</feature>
<evidence type="ECO:0000313" key="3">
    <source>
        <dbReference type="Proteomes" id="UP000595140"/>
    </source>
</evidence>
<accession>A0A484LC83</accession>
<dbReference type="Proteomes" id="UP000595140">
    <property type="component" value="Unassembled WGS sequence"/>
</dbReference>
<dbReference type="EMBL" id="OOIL02001250">
    <property type="protein sequence ID" value="VFQ73739.1"/>
    <property type="molecule type" value="Genomic_DNA"/>
</dbReference>
<dbReference type="OrthoDB" id="1425037at2759"/>
<dbReference type="AlphaFoldDB" id="A0A484LC83"/>
<feature type="compositionally biased region" description="Basic and acidic residues" evidence="1">
    <location>
        <begin position="252"/>
        <end position="268"/>
    </location>
</feature>
<keyword evidence="3" id="KW-1185">Reference proteome</keyword>
<feature type="compositionally biased region" description="Polar residues" evidence="1">
    <location>
        <begin position="269"/>
        <end position="279"/>
    </location>
</feature>
<reference evidence="2 3" key="1">
    <citation type="submission" date="2018-04" db="EMBL/GenBank/DDBJ databases">
        <authorList>
            <person name="Vogel A."/>
        </authorList>
    </citation>
    <scope>NUCLEOTIDE SEQUENCE [LARGE SCALE GENOMIC DNA]</scope>
</reference>
<name>A0A484LC83_9ASTE</name>
<proteinExistence type="predicted"/>
<evidence type="ECO:0000256" key="1">
    <source>
        <dbReference type="SAM" id="MobiDB-lite"/>
    </source>
</evidence>
<sequence length="279" mass="31523">MDCHAQNDSRALRIGPKVQQIQGESKGLRSAVNSNSWRLPSDPKPVIEIEAIDLIAKLRAHISIRRVNPEERDFHEVDKGELAALPLLSDDDGLYLQILQPTEVLRLEYTPLNPPEEESPENPSTERGCCEEEILVAKFNKNKNGLPYPLLIYSILKDQSFEKEENEEEEPIPPLLQVDGRHLEGSHFNDMAVAGTTTAPTQNPASVEYQLSFVEKEIKALQQDIDYHNEIAQRAAARRDTLIHVANTLRQAKGDRRQGEKHNDKEVEPTNTTDSQQAR</sequence>
<evidence type="ECO:0000313" key="2">
    <source>
        <dbReference type="EMBL" id="VFQ73739.1"/>
    </source>
</evidence>
<organism evidence="2 3">
    <name type="scientific">Cuscuta campestris</name>
    <dbReference type="NCBI Taxonomy" id="132261"/>
    <lineage>
        <taxon>Eukaryota</taxon>
        <taxon>Viridiplantae</taxon>
        <taxon>Streptophyta</taxon>
        <taxon>Embryophyta</taxon>
        <taxon>Tracheophyta</taxon>
        <taxon>Spermatophyta</taxon>
        <taxon>Magnoliopsida</taxon>
        <taxon>eudicotyledons</taxon>
        <taxon>Gunneridae</taxon>
        <taxon>Pentapetalae</taxon>
        <taxon>asterids</taxon>
        <taxon>lamiids</taxon>
        <taxon>Solanales</taxon>
        <taxon>Convolvulaceae</taxon>
        <taxon>Cuscuteae</taxon>
        <taxon>Cuscuta</taxon>
        <taxon>Cuscuta subgen. Grammica</taxon>
        <taxon>Cuscuta sect. Cleistogrammica</taxon>
    </lineage>
</organism>